<sequence>MAVQRDIAITPTRRPRRIIRCITRAYRTQVPSFGYTLFLQPAMTVSRSSIHTSPTSDGRRANHRRDAFERLKTVSHEVAV</sequence>
<name>A0A0C2TTZ5_AMAMK</name>
<dbReference type="EMBL" id="KN818223">
    <property type="protein sequence ID" value="KIL70789.1"/>
    <property type="molecule type" value="Genomic_DNA"/>
</dbReference>
<accession>A0A0C2TTZ5</accession>
<protein>
    <submittedName>
        <fullName evidence="1">Uncharacterized protein</fullName>
    </submittedName>
</protein>
<proteinExistence type="predicted"/>
<dbReference type="OrthoDB" id="2751504at2759"/>
<evidence type="ECO:0000313" key="2">
    <source>
        <dbReference type="Proteomes" id="UP000054549"/>
    </source>
</evidence>
<organism evidence="1 2">
    <name type="scientific">Amanita muscaria (strain Koide BX008)</name>
    <dbReference type="NCBI Taxonomy" id="946122"/>
    <lineage>
        <taxon>Eukaryota</taxon>
        <taxon>Fungi</taxon>
        <taxon>Dikarya</taxon>
        <taxon>Basidiomycota</taxon>
        <taxon>Agaricomycotina</taxon>
        <taxon>Agaricomycetes</taxon>
        <taxon>Agaricomycetidae</taxon>
        <taxon>Agaricales</taxon>
        <taxon>Pluteineae</taxon>
        <taxon>Amanitaceae</taxon>
        <taxon>Amanita</taxon>
    </lineage>
</organism>
<evidence type="ECO:0000313" key="1">
    <source>
        <dbReference type="EMBL" id="KIL70789.1"/>
    </source>
</evidence>
<dbReference type="HOGENOM" id="CLU_2589217_0_0_1"/>
<keyword evidence="2" id="KW-1185">Reference proteome</keyword>
<dbReference type="Proteomes" id="UP000054549">
    <property type="component" value="Unassembled WGS sequence"/>
</dbReference>
<reference evidence="1 2" key="1">
    <citation type="submission" date="2014-04" db="EMBL/GenBank/DDBJ databases">
        <title>Evolutionary Origins and Diversification of the Mycorrhizal Mutualists.</title>
        <authorList>
            <consortium name="DOE Joint Genome Institute"/>
            <consortium name="Mycorrhizal Genomics Consortium"/>
            <person name="Kohler A."/>
            <person name="Kuo A."/>
            <person name="Nagy L.G."/>
            <person name="Floudas D."/>
            <person name="Copeland A."/>
            <person name="Barry K.W."/>
            <person name="Cichocki N."/>
            <person name="Veneault-Fourrey C."/>
            <person name="LaButti K."/>
            <person name="Lindquist E.A."/>
            <person name="Lipzen A."/>
            <person name="Lundell T."/>
            <person name="Morin E."/>
            <person name="Murat C."/>
            <person name="Riley R."/>
            <person name="Ohm R."/>
            <person name="Sun H."/>
            <person name="Tunlid A."/>
            <person name="Henrissat B."/>
            <person name="Grigoriev I.V."/>
            <person name="Hibbett D.S."/>
            <person name="Martin F."/>
        </authorList>
    </citation>
    <scope>NUCLEOTIDE SEQUENCE [LARGE SCALE GENOMIC DNA]</scope>
    <source>
        <strain evidence="1 2">Koide BX008</strain>
    </source>
</reference>
<dbReference type="InParanoid" id="A0A0C2TTZ5"/>
<gene>
    <name evidence="1" type="ORF">M378DRAFT_66302</name>
</gene>
<dbReference type="AlphaFoldDB" id="A0A0C2TTZ5"/>